<evidence type="ECO:0000259" key="7">
    <source>
        <dbReference type="PROSITE" id="PS51462"/>
    </source>
</evidence>
<evidence type="ECO:0000256" key="1">
    <source>
        <dbReference type="ARBA" id="ARBA00001946"/>
    </source>
</evidence>
<dbReference type="GO" id="GO:0004787">
    <property type="term" value="F:thiamine diphosphate phosphatase activity"/>
    <property type="evidence" value="ECO:0007669"/>
    <property type="project" value="InterPro"/>
</dbReference>
<evidence type="ECO:0000313" key="8">
    <source>
        <dbReference type="EMBL" id="SFN46453.1"/>
    </source>
</evidence>
<comment type="cofactor">
    <cofactor evidence="1 6">
        <name>Mg(2+)</name>
        <dbReference type="ChEBI" id="CHEBI:18420"/>
    </cofactor>
</comment>
<dbReference type="InterPro" id="IPR015797">
    <property type="entry name" value="NUDIX_hydrolase-like_dom_sf"/>
</dbReference>
<dbReference type="EMBL" id="FOVF01000023">
    <property type="protein sequence ID" value="SFN46453.1"/>
    <property type="molecule type" value="Genomic_DNA"/>
</dbReference>
<dbReference type="Gene3D" id="3.90.79.10">
    <property type="entry name" value="Nucleoside Triphosphate Pyrophosphohydrolase"/>
    <property type="match status" value="1"/>
</dbReference>
<comment type="similarity">
    <text evidence="2 6">Belongs to the Nudix hydrolase family. NudJ subfamily.</text>
</comment>
<sequence>MNMEHPHSGGLRTEPQVWCPRVTVATVVPHEGRYLLVEEIVHGRTVINQPAGHLEPDESLQDAARRETLEETGWEVELECLVGVQQWTSSHSGSQFVRFTFAAIPVRHHPERALDSGILRALWLDRDEIVAARERLRSPLILNSIDDWLGGRRLPLDSIRRLAPGTTSI</sequence>
<dbReference type="PROSITE" id="PS00893">
    <property type="entry name" value="NUDIX_BOX"/>
    <property type="match status" value="1"/>
</dbReference>
<reference evidence="8 9" key="1">
    <citation type="submission" date="2016-10" db="EMBL/GenBank/DDBJ databases">
        <authorList>
            <person name="de Groot N.N."/>
        </authorList>
    </citation>
    <scope>NUCLEOTIDE SEQUENCE [LARGE SCALE GENOMIC DNA]</scope>
    <source>
        <strain evidence="8 9">CGMCC 1.7659</strain>
    </source>
</reference>
<keyword evidence="9" id="KW-1185">Reference proteome</keyword>
<dbReference type="EC" id="3.6.1.-" evidence="6"/>
<evidence type="ECO:0000256" key="2">
    <source>
        <dbReference type="ARBA" id="ARBA00007608"/>
    </source>
</evidence>
<dbReference type="InterPro" id="IPR020084">
    <property type="entry name" value="NUDIX_hydrolase_CS"/>
</dbReference>
<accession>A0A1I4Z8W4</accession>
<keyword evidence="6" id="KW-0460">Magnesium</keyword>
<dbReference type="GO" id="GO:0017110">
    <property type="term" value="F:nucleoside diphosphate phosphatase activity"/>
    <property type="evidence" value="ECO:0007669"/>
    <property type="project" value="InterPro"/>
</dbReference>
<evidence type="ECO:0000256" key="4">
    <source>
        <dbReference type="ARBA" id="ARBA00015552"/>
    </source>
</evidence>
<protein>
    <recommendedName>
        <fullName evidence="4 6">Phosphatase NudJ</fullName>
        <ecNumber evidence="6">3.6.1.-</ecNumber>
    </recommendedName>
</protein>
<feature type="domain" description="Nudix hydrolase" evidence="7">
    <location>
        <begin position="17"/>
        <end position="149"/>
    </location>
</feature>
<name>A0A1I4Z8W4_9GAMM</name>
<gene>
    <name evidence="6" type="primary">nudJ</name>
    <name evidence="8" type="ORF">SAMN05216289_12360</name>
</gene>
<dbReference type="AlphaFoldDB" id="A0A1I4Z8W4"/>
<keyword evidence="5 6" id="KW-0378">Hydrolase</keyword>
<dbReference type="PANTHER" id="PTHR43222">
    <property type="entry name" value="NUDIX HYDROLASE 23"/>
    <property type="match status" value="1"/>
</dbReference>
<comment type="subunit">
    <text evidence="3 6">Monomer.</text>
</comment>
<evidence type="ECO:0000256" key="3">
    <source>
        <dbReference type="ARBA" id="ARBA00011245"/>
    </source>
</evidence>
<dbReference type="InterPro" id="IPR033713">
    <property type="entry name" value="NudJ"/>
</dbReference>
<dbReference type="STRING" id="578942.SAMN05216289_12360"/>
<evidence type="ECO:0000256" key="5">
    <source>
        <dbReference type="ARBA" id="ARBA00022801"/>
    </source>
</evidence>
<dbReference type="SUPFAM" id="SSF55811">
    <property type="entry name" value="Nudix"/>
    <property type="match status" value="1"/>
</dbReference>
<organism evidence="8 9">
    <name type="scientific">Dokdonella immobilis</name>
    <dbReference type="NCBI Taxonomy" id="578942"/>
    <lineage>
        <taxon>Bacteria</taxon>
        <taxon>Pseudomonadati</taxon>
        <taxon>Pseudomonadota</taxon>
        <taxon>Gammaproteobacteria</taxon>
        <taxon>Lysobacterales</taxon>
        <taxon>Rhodanobacteraceae</taxon>
        <taxon>Dokdonella</taxon>
    </lineage>
</organism>
<dbReference type="Proteomes" id="UP000198575">
    <property type="component" value="Unassembled WGS sequence"/>
</dbReference>
<dbReference type="InterPro" id="IPR000086">
    <property type="entry name" value="NUDIX_hydrolase_dom"/>
</dbReference>
<dbReference type="PROSITE" id="PS51462">
    <property type="entry name" value="NUDIX"/>
    <property type="match status" value="1"/>
</dbReference>
<proteinExistence type="inferred from homology"/>
<dbReference type="PANTHER" id="PTHR43222:SF11">
    <property type="entry name" value="PHOSPHATASE NUDJ"/>
    <property type="match status" value="1"/>
</dbReference>
<dbReference type="Pfam" id="PF00293">
    <property type="entry name" value="NUDIX"/>
    <property type="match status" value="1"/>
</dbReference>
<dbReference type="CDD" id="cd03675">
    <property type="entry name" value="NUDIX_Hydrolase"/>
    <property type="match status" value="1"/>
</dbReference>
<dbReference type="GO" id="GO:0017111">
    <property type="term" value="F:ribonucleoside triphosphate phosphatase activity"/>
    <property type="evidence" value="ECO:0007669"/>
    <property type="project" value="InterPro"/>
</dbReference>
<evidence type="ECO:0000256" key="6">
    <source>
        <dbReference type="RuleBase" id="RU364043"/>
    </source>
</evidence>
<evidence type="ECO:0000313" key="9">
    <source>
        <dbReference type="Proteomes" id="UP000198575"/>
    </source>
</evidence>